<keyword evidence="2" id="KW-0472">Membrane</keyword>
<accession>A0A1J1ITF8</accession>
<protein>
    <submittedName>
        <fullName evidence="3">CLUMA_CG015009, isoform A</fullName>
    </submittedName>
</protein>
<dbReference type="OrthoDB" id="9895378at2759"/>
<evidence type="ECO:0000256" key="1">
    <source>
        <dbReference type="SAM" id="MobiDB-lite"/>
    </source>
</evidence>
<organism evidence="3 4">
    <name type="scientific">Clunio marinus</name>
    <dbReference type="NCBI Taxonomy" id="568069"/>
    <lineage>
        <taxon>Eukaryota</taxon>
        <taxon>Metazoa</taxon>
        <taxon>Ecdysozoa</taxon>
        <taxon>Arthropoda</taxon>
        <taxon>Hexapoda</taxon>
        <taxon>Insecta</taxon>
        <taxon>Pterygota</taxon>
        <taxon>Neoptera</taxon>
        <taxon>Endopterygota</taxon>
        <taxon>Diptera</taxon>
        <taxon>Nematocera</taxon>
        <taxon>Chironomoidea</taxon>
        <taxon>Chironomidae</taxon>
        <taxon>Clunio</taxon>
    </lineage>
</organism>
<dbReference type="AlphaFoldDB" id="A0A1J1ITF8"/>
<dbReference type="EMBL" id="CVRI01000056">
    <property type="protein sequence ID" value="CRL01793.1"/>
    <property type="molecule type" value="Genomic_DNA"/>
</dbReference>
<dbReference type="Proteomes" id="UP000183832">
    <property type="component" value="Unassembled WGS sequence"/>
</dbReference>
<feature type="transmembrane region" description="Helical" evidence="2">
    <location>
        <begin position="119"/>
        <end position="136"/>
    </location>
</feature>
<keyword evidence="2" id="KW-0812">Transmembrane</keyword>
<evidence type="ECO:0000313" key="4">
    <source>
        <dbReference type="Proteomes" id="UP000183832"/>
    </source>
</evidence>
<keyword evidence="2" id="KW-1133">Transmembrane helix</keyword>
<name>A0A1J1ITF8_9DIPT</name>
<proteinExistence type="predicted"/>
<sequence length="244" mass="27837">MESNDKSDEDKAADAREARRRRILENSNKRLGKITGREHNEEITVAEPIMNGVYPDPEMERDVYEAPMLVAGIDPDQDIFEMLKTMQGGGNPQFSRASQQQHPSPVPETFLSKFIRSKFPIVLISLAVYMIFTFNMEFLVGGAVFSSLIIWEIFEFIMTTFIIKQPTQPTGIISILFAFGGINQEKAEIIMKLLGLFNKILRDVAIFLFTFVMIHLAWSFFVAGENLTEILDKDFSNLLRNDEL</sequence>
<feature type="region of interest" description="Disordered" evidence="1">
    <location>
        <begin position="1"/>
        <end position="24"/>
    </location>
</feature>
<feature type="transmembrane region" description="Helical" evidence="2">
    <location>
        <begin position="200"/>
        <end position="221"/>
    </location>
</feature>
<keyword evidence="4" id="KW-1185">Reference proteome</keyword>
<reference evidence="3 4" key="1">
    <citation type="submission" date="2015-04" db="EMBL/GenBank/DDBJ databases">
        <authorList>
            <person name="Syromyatnikov M.Y."/>
            <person name="Popov V.N."/>
        </authorList>
    </citation>
    <scope>NUCLEOTIDE SEQUENCE [LARGE SCALE GENOMIC DNA]</scope>
</reference>
<evidence type="ECO:0000256" key="2">
    <source>
        <dbReference type="SAM" id="Phobius"/>
    </source>
</evidence>
<gene>
    <name evidence="3" type="ORF">CLUMA_CG015009</name>
</gene>
<evidence type="ECO:0000313" key="3">
    <source>
        <dbReference type="EMBL" id="CRL01793.1"/>
    </source>
</evidence>